<accession>A0A147HT35</accession>
<dbReference type="Proteomes" id="UP000072867">
    <property type="component" value="Unassembled WGS sequence"/>
</dbReference>
<keyword evidence="2" id="KW-0732">Signal</keyword>
<feature type="signal peptide" evidence="2">
    <location>
        <begin position="1"/>
        <end position="31"/>
    </location>
</feature>
<feature type="region of interest" description="Disordered" evidence="1">
    <location>
        <begin position="386"/>
        <end position="406"/>
    </location>
</feature>
<evidence type="ECO:0000256" key="1">
    <source>
        <dbReference type="SAM" id="MobiDB-lite"/>
    </source>
</evidence>
<comment type="caution">
    <text evidence="3">The sequence shown here is derived from an EMBL/GenBank/DDBJ whole genome shotgun (WGS) entry which is preliminary data.</text>
</comment>
<name>A0A147HT35_9SPHN</name>
<evidence type="ECO:0000256" key="2">
    <source>
        <dbReference type="SAM" id="SignalP"/>
    </source>
</evidence>
<evidence type="ECO:0000313" key="4">
    <source>
        <dbReference type="Proteomes" id="UP000072867"/>
    </source>
</evidence>
<sequence>MRRHARTGAVMRRLWIAVAAWATVVTGPVAAQVVATHPGPIANGQPAGTPTGPAWMFGTSSFRTAGADLYRMAASDANRLTELSDLYLTPQPAGWRVVFTNFGLDPNSRPAGSARELRPGNTNMLDYVVAFTGANGTGTRVALTFGGAGSVVIGDGGFVISDPVPTPWPGGFLRTSISTAMGAARPRGFTSMGQLGEVRRHLATANPSYAAGGSIANVGLAANTTNGYSPVAVLIPWTRQPSVLEIGDSITQQDDLPQLASPRGMVGGVTRGLDDDATTGRFGVGNFGHHGAQMADFTDLADGRFGLRYALLSHIRTVLNGRQVWPFSVIWSQGLRNDFSSMYYPEGTPPDTAVADMEARAIAWWSFLAKTFPGVPIIQSTITPRTVDTTSGRTTLSAQTGNGLGSQSPLQTVNDWIMTRPAPLALAVDFRPAYQAAADGTGMPKWKQTPLAASGGGTLTSALAAGTDISGTGIRVNATVAPRPGEYLVFEPGSPNIEIASQAVSVVNTGDGSYTVRTPYYAARKAHAAGSMVSTSNSADGTHPGSAAQQAAAAPVIAAKPKIATLTAR</sequence>
<reference evidence="3 4" key="1">
    <citation type="journal article" date="2016" name="Front. Microbiol.">
        <title>Genomic Resource of Rice Seed Associated Bacteria.</title>
        <authorList>
            <person name="Midha S."/>
            <person name="Bansal K."/>
            <person name="Sharma S."/>
            <person name="Kumar N."/>
            <person name="Patil P.P."/>
            <person name="Chaudhry V."/>
            <person name="Patil P.B."/>
        </authorList>
    </citation>
    <scope>NUCLEOTIDE SEQUENCE [LARGE SCALE GENOMIC DNA]</scope>
    <source>
        <strain evidence="3 4">NS319</strain>
    </source>
</reference>
<dbReference type="SUPFAM" id="SSF52266">
    <property type="entry name" value="SGNH hydrolase"/>
    <property type="match status" value="1"/>
</dbReference>
<dbReference type="AlphaFoldDB" id="A0A147HT35"/>
<gene>
    <name evidence="3" type="ORF">NS319_16010</name>
</gene>
<evidence type="ECO:0000313" key="3">
    <source>
        <dbReference type="EMBL" id="KTT67994.1"/>
    </source>
</evidence>
<dbReference type="EMBL" id="LDTD01000134">
    <property type="protein sequence ID" value="KTT67994.1"/>
    <property type="molecule type" value="Genomic_DNA"/>
</dbReference>
<organism evidence="3 4">
    <name type="scientific">Sphingomonas sanguinis</name>
    <dbReference type="NCBI Taxonomy" id="33051"/>
    <lineage>
        <taxon>Bacteria</taxon>
        <taxon>Pseudomonadati</taxon>
        <taxon>Pseudomonadota</taxon>
        <taxon>Alphaproteobacteria</taxon>
        <taxon>Sphingomonadales</taxon>
        <taxon>Sphingomonadaceae</taxon>
        <taxon>Sphingomonas</taxon>
    </lineage>
</organism>
<dbReference type="STRING" id="33051.SB4_13555"/>
<evidence type="ECO:0008006" key="5">
    <source>
        <dbReference type="Google" id="ProtNLM"/>
    </source>
</evidence>
<feature type="chain" id="PRO_5007547918" description="Sialate O-acetylesterase domain-containing protein" evidence="2">
    <location>
        <begin position="32"/>
        <end position="569"/>
    </location>
</feature>
<protein>
    <recommendedName>
        <fullName evidence="5">Sialate O-acetylesterase domain-containing protein</fullName>
    </recommendedName>
</protein>
<proteinExistence type="predicted"/>
<dbReference type="PATRIC" id="fig|33051.3.peg.704"/>